<dbReference type="GO" id="GO:0005773">
    <property type="term" value="C:vacuole"/>
    <property type="evidence" value="ECO:0007669"/>
    <property type="project" value="GOC"/>
</dbReference>
<evidence type="ECO:0000256" key="8">
    <source>
        <dbReference type="PIRSR" id="PIRSR019663-1"/>
    </source>
</evidence>
<name>A0AAF0UAV0_SOLVR</name>
<keyword evidence="7" id="KW-0788">Thiol protease</keyword>
<evidence type="ECO:0000256" key="4">
    <source>
        <dbReference type="ARBA" id="ARBA00022670"/>
    </source>
</evidence>
<proteinExistence type="inferred from homology"/>
<dbReference type="EMBL" id="CP133619">
    <property type="protein sequence ID" value="WMV42405.1"/>
    <property type="molecule type" value="Genomic_DNA"/>
</dbReference>
<dbReference type="FunFam" id="3.40.50.1460:FF:000006">
    <property type="entry name" value="Legumain"/>
    <property type="match status" value="1"/>
</dbReference>
<keyword evidence="5" id="KW-0732">Signal</keyword>
<protein>
    <recommendedName>
        <fullName evidence="3">legumain</fullName>
        <ecNumber evidence="3">3.4.22.34</ecNumber>
    </recommendedName>
</protein>
<dbReference type="Pfam" id="PF01650">
    <property type="entry name" value="Peptidase_C13"/>
    <property type="match status" value="1"/>
</dbReference>
<dbReference type="PIRSF" id="PIRSF019663">
    <property type="entry name" value="Legumain"/>
    <property type="match status" value="1"/>
</dbReference>
<dbReference type="AlphaFoldDB" id="A0AAF0UAV0"/>
<dbReference type="GO" id="GO:0051603">
    <property type="term" value="P:proteolysis involved in protein catabolic process"/>
    <property type="evidence" value="ECO:0007669"/>
    <property type="project" value="TreeGrafter"/>
</dbReference>
<feature type="active site" evidence="8">
    <location>
        <position position="157"/>
    </location>
</feature>
<evidence type="ECO:0000256" key="7">
    <source>
        <dbReference type="ARBA" id="ARBA00022807"/>
    </source>
</evidence>
<evidence type="ECO:0000256" key="2">
    <source>
        <dbReference type="ARBA" id="ARBA00009941"/>
    </source>
</evidence>
<evidence type="ECO:0000313" key="10">
    <source>
        <dbReference type="Proteomes" id="UP001234989"/>
    </source>
</evidence>
<dbReference type="GO" id="GO:0006624">
    <property type="term" value="P:vacuolar protein processing"/>
    <property type="evidence" value="ECO:0007669"/>
    <property type="project" value="TreeGrafter"/>
</dbReference>
<accession>A0AAF0UAV0</accession>
<dbReference type="Proteomes" id="UP001234989">
    <property type="component" value="Chromosome 8"/>
</dbReference>
<sequence length="272" mass="29921">MISRYSIIGVFFLVLVSIFVNIEGRSISQFLTQKTKGTKWAVLVAGSNEWTNYRHQADVCHAYQILKAGGLKDENIIVFMYDDIANNTKNPRPGVIINNPHGHDVYKGVPKDYVGDDVNAKNFFNVILANKSGVVGGSGKVLKSGPNDHIFIYYADHGGTGVIAMPSGELVYANDLVNVLKEKHASGTYDRLVFYLEACESGSMFDGLLPEGLDIYVMTAAKPDEDSYGTYCGKSTPVDSCLGQCPPLEFKGVCLGDLFSVAWMEDRYKQFL</sequence>
<dbReference type="PRINTS" id="PR00776">
    <property type="entry name" value="HEMOGLOBNASE"/>
</dbReference>
<dbReference type="PANTHER" id="PTHR12000:SF40">
    <property type="entry name" value="VACUOLAR-PROCESSING ENZYME"/>
    <property type="match status" value="1"/>
</dbReference>
<feature type="active site" description="Nucleophile" evidence="8">
    <location>
        <position position="199"/>
    </location>
</feature>
<dbReference type="PANTHER" id="PTHR12000">
    <property type="entry name" value="HEMOGLOBINASE FAMILY MEMBER"/>
    <property type="match status" value="1"/>
</dbReference>
<comment type="catalytic activity">
    <reaction evidence="1">
        <text>Hydrolysis of proteins and small molecule substrates at -Asn-|-Xaa- bonds.</text>
        <dbReference type="EC" id="3.4.22.34"/>
    </reaction>
</comment>
<dbReference type="Gene3D" id="3.40.50.1460">
    <property type="match status" value="1"/>
</dbReference>
<reference evidence="9" key="1">
    <citation type="submission" date="2023-08" db="EMBL/GenBank/DDBJ databases">
        <title>A de novo genome assembly of Solanum verrucosum Schlechtendal, a Mexican diploid species geographically isolated from the other diploid A-genome species in potato relatives.</title>
        <authorList>
            <person name="Hosaka K."/>
        </authorList>
    </citation>
    <scope>NUCLEOTIDE SEQUENCE</scope>
    <source>
        <tissue evidence="9">Young leaves</tissue>
    </source>
</reference>
<organism evidence="9 10">
    <name type="scientific">Solanum verrucosum</name>
    <dbReference type="NCBI Taxonomy" id="315347"/>
    <lineage>
        <taxon>Eukaryota</taxon>
        <taxon>Viridiplantae</taxon>
        <taxon>Streptophyta</taxon>
        <taxon>Embryophyta</taxon>
        <taxon>Tracheophyta</taxon>
        <taxon>Spermatophyta</taxon>
        <taxon>Magnoliopsida</taxon>
        <taxon>eudicotyledons</taxon>
        <taxon>Gunneridae</taxon>
        <taxon>Pentapetalae</taxon>
        <taxon>asterids</taxon>
        <taxon>lamiids</taxon>
        <taxon>Solanales</taxon>
        <taxon>Solanaceae</taxon>
        <taxon>Solanoideae</taxon>
        <taxon>Solaneae</taxon>
        <taxon>Solanum</taxon>
    </lineage>
</organism>
<evidence type="ECO:0000256" key="1">
    <source>
        <dbReference type="ARBA" id="ARBA00000810"/>
    </source>
</evidence>
<dbReference type="GO" id="GO:0004197">
    <property type="term" value="F:cysteine-type endopeptidase activity"/>
    <property type="evidence" value="ECO:0007669"/>
    <property type="project" value="UniProtKB-EC"/>
</dbReference>
<dbReference type="EC" id="3.4.22.34" evidence="3"/>
<dbReference type="InterPro" id="IPR001096">
    <property type="entry name" value="Peptidase_C13"/>
</dbReference>
<keyword evidence="10" id="KW-1185">Reference proteome</keyword>
<gene>
    <name evidence="9" type="ORF">MTR67_035790</name>
</gene>
<evidence type="ECO:0000256" key="6">
    <source>
        <dbReference type="ARBA" id="ARBA00022801"/>
    </source>
</evidence>
<evidence type="ECO:0000313" key="9">
    <source>
        <dbReference type="EMBL" id="WMV42405.1"/>
    </source>
</evidence>
<evidence type="ECO:0000256" key="3">
    <source>
        <dbReference type="ARBA" id="ARBA00012628"/>
    </source>
</evidence>
<evidence type="ECO:0000256" key="5">
    <source>
        <dbReference type="ARBA" id="ARBA00022729"/>
    </source>
</evidence>
<keyword evidence="4" id="KW-0645">Protease</keyword>
<comment type="similarity">
    <text evidence="2">Belongs to the peptidase C13 family.</text>
</comment>
<keyword evidence="6" id="KW-0378">Hydrolase</keyword>